<sequence length="64" mass="7785">MERYCMIPGRRIQTGKQRPRELFKAAETVRFHITVPEVQHIHLNHCGMSHLIFQLMILNRMKWR</sequence>
<accession>L9WTH2</accession>
<organism evidence="1 2">
    <name type="scientific">Natronococcus jeotgali DSM 18795</name>
    <dbReference type="NCBI Taxonomy" id="1227498"/>
    <lineage>
        <taxon>Archaea</taxon>
        <taxon>Methanobacteriati</taxon>
        <taxon>Methanobacteriota</taxon>
        <taxon>Stenosarchaea group</taxon>
        <taxon>Halobacteria</taxon>
        <taxon>Halobacteriales</taxon>
        <taxon>Natrialbaceae</taxon>
        <taxon>Natronococcus</taxon>
    </lineage>
</organism>
<comment type="caution">
    <text evidence="1">The sequence shown here is derived from an EMBL/GenBank/DDBJ whole genome shotgun (WGS) entry which is preliminary data.</text>
</comment>
<proteinExistence type="predicted"/>
<reference evidence="1 2" key="1">
    <citation type="journal article" date="2014" name="PLoS Genet.">
        <title>Phylogenetically driven sequencing of extremely halophilic archaea reveals strategies for static and dynamic osmo-response.</title>
        <authorList>
            <person name="Becker E.A."/>
            <person name="Seitzer P.M."/>
            <person name="Tritt A."/>
            <person name="Larsen D."/>
            <person name="Krusor M."/>
            <person name="Yao A.I."/>
            <person name="Wu D."/>
            <person name="Madern D."/>
            <person name="Eisen J.A."/>
            <person name="Darling A.E."/>
            <person name="Facciotti M.T."/>
        </authorList>
    </citation>
    <scope>NUCLEOTIDE SEQUENCE [LARGE SCALE GENOMIC DNA]</scope>
    <source>
        <strain evidence="1 2">DSM 18795</strain>
    </source>
</reference>
<dbReference type="EMBL" id="AOIA01000154">
    <property type="protein sequence ID" value="ELY52779.1"/>
    <property type="molecule type" value="Genomic_DNA"/>
</dbReference>
<keyword evidence="2" id="KW-1185">Reference proteome</keyword>
<name>L9WTH2_9EURY</name>
<evidence type="ECO:0000313" key="2">
    <source>
        <dbReference type="Proteomes" id="UP000011531"/>
    </source>
</evidence>
<dbReference type="Proteomes" id="UP000011531">
    <property type="component" value="Unassembled WGS sequence"/>
</dbReference>
<evidence type="ECO:0000313" key="1">
    <source>
        <dbReference type="EMBL" id="ELY52779.1"/>
    </source>
</evidence>
<gene>
    <name evidence="1" type="ORF">C492_19132</name>
</gene>
<dbReference type="AlphaFoldDB" id="L9WTH2"/>
<protein>
    <submittedName>
        <fullName evidence="1">Uncharacterized protein</fullName>
    </submittedName>
</protein>